<gene>
    <name evidence="1" type="ORF">DGMP_01840</name>
</gene>
<sequence>MITYRLPERRKIWKKLIELQKDPGIEKPLKTKLTQEIITLLCALPVTAEESVDTDLNNLLNGSSLHIGERNSRRELLKNWSAFVSGQLQKAENLLEDSRTGQSSSRVRIDN</sequence>
<dbReference type="EMBL" id="AP024086">
    <property type="protein sequence ID" value="BCL59491.1"/>
    <property type="molecule type" value="Genomic_DNA"/>
</dbReference>
<evidence type="ECO:0000313" key="2">
    <source>
        <dbReference type="Proteomes" id="UP000826725"/>
    </source>
</evidence>
<dbReference type="KEGG" id="dbk:DGMP_01840"/>
<evidence type="ECO:0000313" key="1">
    <source>
        <dbReference type="EMBL" id="BCL59491.1"/>
    </source>
</evidence>
<reference evidence="1" key="1">
    <citation type="submission" date="2020-09" db="EMBL/GenBank/DDBJ databases">
        <title>Desulfogranum mesoprofundum gen. nov., sp. nov., a novel mesophilic, sulfate-reducing chemolithoautotroph isolated from a deep-sea hydrothermal vent chimney in the Suiyo Seamount.</title>
        <authorList>
            <person name="Hashimoto Y."/>
            <person name="Nakagawa S."/>
        </authorList>
    </citation>
    <scope>NUCLEOTIDE SEQUENCE</scope>
    <source>
        <strain evidence="1">KT2</strain>
    </source>
</reference>
<name>A0A8D5FF18_9BACT</name>
<keyword evidence="2" id="KW-1185">Reference proteome</keyword>
<organism evidence="1 2">
    <name type="scientific">Desulfomarina profundi</name>
    <dbReference type="NCBI Taxonomy" id="2772557"/>
    <lineage>
        <taxon>Bacteria</taxon>
        <taxon>Pseudomonadati</taxon>
        <taxon>Thermodesulfobacteriota</taxon>
        <taxon>Desulfobulbia</taxon>
        <taxon>Desulfobulbales</taxon>
        <taxon>Desulfobulbaceae</taxon>
        <taxon>Desulfomarina</taxon>
    </lineage>
</organism>
<accession>A0A8D5FF18</accession>
<dbReference type="RefSeq" id="WP_228855716.1">
    <property type="nucleotide sequence ID" value="NZ_AP024086.1"/>
</dbReference>
<dbReference type="AlphaFoldDB" id="A0A8D5FF18"/>
<protein>
    <submittedName>
        <fullName evidence="1">Uncharacterized protein</fullName>
    </submittedName>
</protein>
<proteinExistence type="predicted"/>
<dbReference type="Proteomes" id="UP000826725">
    <property type="component" value="Chromosome"/>
</dbReference>